<reference evidence="2" key="1">
    <citation type="journal article" date="2020" name="Stud. Mycol.">
        <title>101 Dothideomycetes genomes: a test case for predicting lifestyles and emergence of pathogens.</title>
        <authorList>
            <person name="Haridas S."/>
            <person name="Albert R."/>
            <person name="Binder M."/>
            <person name="Bloem J."/>
            <person name="Labutti K."/>
            <person name="Salamov A."/>
            <person name="Andreopoulos B."/>
            <person name="Baker S."/>
            <person name="Barry K."/>
            <person name="Bills G."/>
            <person name="Bluhm B."/>
            <person name="Cannon C."/>
            <person name="Castanera R."/>
            <person name="Culley D."/>
            <person name="Daum C."/>
            <person name="Ezra D."/>
            <person name="Gonzalez J."/>
            <person name="Henrissat B."/>
            <person name="Kuo A."/>
            <person name="Liang C."/>
            <person name="Lipzen A."/>
            <person name="Lutzoni F."/>
            <person name="Magnuson J."/>
            <person name="Mondo S."/>
            <person name="Nolan M."/>
            <person name="Ohm R."/>
            <person name="Pangilinan J."/>
            <person name="Park H.-J."/>
            <person name="Ramirez L."/>
            <person name="Alfaro M."/>
            <person name="Sun H."/>
            <person name="Tritt A."/>
            <person name="Yoshinaga Y."/>
            <person name="Zwiers L.-H."/>
            <person name="Turgeon B."/>
            <person name="Goodwin S."/>
            <person name="Spatafora J."/>
            <person name="Crous P."/>
            <person name="Grigoriev I."/>
        </authorList>
    </citation>
    <scope>NUCLEOTIDE SEQUENCE</scope>
    <source>
        <strain evidence="2">CBS 119925</strain>
    </source>
</reference>
<feature type="region of interest" description="Disordered" evidence="1">
    <location>
        <begin position="72"/>
        <end position="125"/>
    </location>
</feature>
<evidence type="ECO:0000256" key="1">
    <source>
        <dbReference type="SAM" id="MobiDB-lite"/>
    </source>
</evidence>
<name>A0A6A6V9V5_9PLEO</name>
<sequence>MGMERSPRPCLHAVSESRLRTALPCPTKGTGYYAHSLTIWTTSITGRRQVHVALALLTSALLPQDGRRVEAAFERPSSMRHVSHQSATPKTSKSNPRPPDVDVAWKIQQKSPLNSLPPISNNPEL</sequence>
<gene>
    <name evidence="2" type="ORF">M011DRAFT_58861</name>
</gene>
<feature type="compositionally biased region" description="Polar residues" evidence="1">
    <location>
        <begin position="84"/>
        <end position="95"/>
    </location>
</feature>
<evidence type="ECO:0000313" key="3">
    <source>
        <dbReference type="Proteomes" id="UP000799440"/>
    </source>
</evidence>
<organism evidence="2 3">
    <name type="scientific">Sporormia fimetaria CBS 119925</name>
    <dbReference type="NCBI Taxonomy" id="1340428"/>
    <lineage>
        <taxon>Eukaryota</taxon>
        <taxon>Fungi</taxon>
        <taxon>Dikarya</taxon>
        <taxon>Ascomycota</taxon>
        <taxon>Pezizomycotina</taxon>
        <taxon>Dothideomycetes</taxon>
        <taxon>Pleosporomycetidae</taxon>
        <taxon>Pleosporales</taxon>
        <taxon>Sporormiaceae</taxon>
        <taxon>Sporormia</taxon>
    </lineage>
</organism>
<protein>
    <submittedName>
        <fullName evidence="2">Uncharacterized protein</fullName>
    </submittedName>
</protein>
<dbReference type="Proteomes" id="UP000799440">
    <property type="component" value="Unassembled WGS sequence"/>
</dbReference>
<dbReference type="EMBL" id="MU006573">
    <property type="protein sequence ID" value="KAF2747402.1"/>
    <property type="molecule type" value="Genomic_DNA"/>
</dbReference>
<feature type="compositionally biased region" description="Low complexity" evidence="1">
    <location>
        <begin position="111"/>
        <end position="125"/>
    </location>
</feature>
<proteinExistence type="predicted"/>
<evidence type="ECO:0000313" key="2">
    <source>
        <dbReference type="EMBL" id="KAF2747402.1"/>
    </source>
</evidence>
<keyword evidence="3" id="KW-1185">Reference proteome</keyword>
<dbReference type="AlphaFoldDB" id="A0A6A6V9V5"/>
<accession>A0A6A6V9V5</accession>